<dbReference type="PANTHER" id="PTHR46838">
    <property type="entry name" value="TUMOR NECROSIS FACTOR RECEPTOR SUPERFAMILY MEMBER 14"/>
    <property type="match status" value="1"/>
</dbReference>
<keyword evidence="6" id="KW-1185">Reference proteome</keyword>
<feature type="repeat" description="TNFR-Cys" evidence="1">
    <location>
        <begin position="21"/>
        <end position="55"/>
    </location>
</feature>
<dbReference type="SMART" id="SM00208">
    <property type="entry name" value="TNFR"/>
    <property type="match status" value="4"/>
</dbReference>
<dbReference type="GO" id="GO:0050830">
    <property type="term" value="P:defense response to Gram-positive bacterium"/>
    <property type="evidence" value="ECO:0007669"/>
    <property type="project" value="TreeGrafter"/>
</dbReference>
<dbReference type="GO" id="GO:0002720">
    <property type="term" value="P:positive regulation of cytokine production involved in immune response"/>
    <property type="evidence" value="ECO:0007669"/>
    <property type="project" value="TreeGrafter"/>
</dbReference>
<dbReference type="PRINTS" id="PR01680">
    <property type="entry name" value="TNFACTORR6"/>
</dbReference>
<gene>
    <name evidence="5" type="ORF">PODLI_1B039203</name>
</gene>
<dbReference type="PROSITE" id="PS00652">
    <property type="entry name" value="TNFR_NGFR_1"/>
    <property type="match status" value="2"/>
</dbReference>
<dbReference type="FunFam" id="2.10.50.10:FF:000007">
    <property type="entry name" value="TNF receptor superfamily member 14"/>
    <property type="match status" value="1"/>
</dbReference>
<dbReference type="GO" id="GO:0004888">
    <property type="term" value="F:transmembrane signaling receptor activity"/>
    <property type="evidence" value="ECO:0007669"/>
    <property type="project" value="InterPro"/>
</dbReference>
<dbReference type="GO" id="GO:0006955">
    <property type="term" value="P:immune response"/>
    <property type="evidence" value="ECO:0007669"/>
    <property type="project" value="InterPro"/>
</dbReference>
<feature type="disulfide bond" evidence="1">
    <location>
        <begin position="34"/>
        <end position="47"/>
    </location>
</feature>
<sequence length="269" mass="29996">MHLSFCIFLTTQLLLYQEVSSCTDSEYNIRGECCPRCNPGYRVERDCTSISSTTCVACGWRTYTNQSNGLRKCFTCQECESGAHLRVKEECTYTKNTVCSCKPGYYCTQFINQDCEQCSKHTISPPGFMVTQPGTETNDTQFVPCPLGTYSETEMSTSCEPWTNCSKAGMIEERAGTAVSNAVCSCVGQKHVPVPVFVATTAILALLVLALICGFIIWQWRKRIKKRAARVQEEQRNGNYLPVQENDNNMVAPMQETGQHPGEPAFTMA</sequence>
<proteinExistence type="predicted"/>
<evidence type="ECO:0000256" key="3">
    <source>
        <dbReference type="SAM" id="SignalP"/>
    </source>
</evidence>
<accession>A0AA35PBF0</accession>
<dbReference type="GO" id="GO:0050829">
    <property type="term" value="P:defense response to Gram-negative bacterium"/>
    <property type="evidence" value="ECO:0007669"/>
    <property type="project" value="TreeGrafter"/>
</dbReference>
<keyword evidence="1" id="KW-1015">Disulfide bond</keyword>
<feature type="disulfide bond" evidence="1">
    <location>
        <begin position="58"/>
        <end position="73"/>
    </location>
</feature>
<evidence type="ECO:0000313" key="6">
    <source>
        <dbReference type="Proteomes" id="UP001178461"/>
    </source>
</evidence>
<dbReference type="EMBL" id="OX395133">
    <property type="protein sequence ID" value="CAI5782786.1"/>
    <property type="molecule type" value="Genomic_DNA"/>
</dbReference>
<keyword evidence="2" id="KW-1133">Transmembrane helix</keyword>
<keyword evidence="5" id="KW-0675">Receptor</keyword>
<dbReference type="Pfam" id="PF00020">
    <property type="entry name" value="TNFR_c6"/>
    <property type="match status" value="2"/>
</dbReference>
<keyword evidence="2" id="KW-0472">Membrane</keyword>
<name>A0AA35PBF0_9SAUR</name>
<dbReference type="InterPro" id="IPR001368">
    <property type="entry name" value="TNFR/NGFR_Cys_rich_reg"/>
</dbReference>
<dbReference type="GO" id="GO:0007165">
    <property type="term" value="P:signal transduction"/>
    <property type="evidence" value="ECO:0007669"/>
    <property type="project" value="InterPro"/>
</dbReference>
<evidence type="ECO:0000256" key="1">
    <source>
        <dbReference type="PROSITE-ProRule" id="PRU00206"/>
    </source>
</evidence>
<reference evidence="5" key="1">
    <citation type="submission" date="2022-12" db="EMBL/GenBank/DDBJ databases">
        <authorList>
            <person name="Alioto T."/>
            <person name="Alioto T."/>
            <person name="Gomez Garrido J."/>
        </authorList>
    </citation>
    <scope>NUCLEOTIDE SEQUENCE</scope>
</reference>
<dbReference type="Gene3D" id="2.10.50.10">
    <property type="entry name" value="Tumor Necrosis Factor Receptor, subunit A, domain 2"/>
    <property type="match status" value="3"/>
</dbReference>
<keyword evidence="3" id="KW-0732">Signal</keyword>
<dbReference type="Proteomes" id="UP001178461">
    <property type="component" value="Chromosome 8"/>
</dbReference>
<dbReference type="InterPro" id="IPR008063">
    <property type="entry name" value="Fas_rcpt"/>
</dbReference>
<evidence type="ECO:0000256" key="2">
    <source>
        <dbReference type="SAM" id="Phobius"/>
    </source>
</evidence>
<feature type="domain" description="TNFR-Cys" evidence="4">
    <location>
        <begin position="57"/>
        <end position="99"/>
    </location>
</feature>
<feature type="signal peptide" evidence="3">
    <location>
        <begin position="1"/>
        <end position="21"/>
    </location>
</feature>
<protein>
    <submittedName>
        <fullName evidence="5">Tumor necrosis factor receptor superfamily member 14</fullName>
    </submittedName>
</protein>
<dbReference type="GO" id="GO:0006915">
    <property type="term" value="P:apoptotic process"/>
    <property type="evidence" value="ECO:0007669"/>
    <property type="project" value="InterPro"/>
</dbReference>
<dbReference type="GO" id="GO:0009897">
    <property type="term" value="C:external side of plasma membrane"/>
    <property type="evidence" value="ECO:0007669"/>
    <property type="project" value="TreeGrafter"/>
</dbReference>
<feature type="domain" description="TNFR-Cys" evidence="4">
    <location>
        <begin position="21"/>
        <end position="55"/>
    </location>
</feature>
<feature type="disulfide bond" evidence="1">
    <location>
        <begin position="37"/>
        <end position="55"/>
    </location>
</feature>
<dbReference type="GO" id="GO:2000406">
    <property type="term" value="P:positive regulation of T cell migration"/>
    <property type="evidence" value="ECO:0007669"/>
    <property type="project" value="TreeGrafter"/>
</dbReference>
<dbReference type="PANTHER" id="PTHR46838:SF1">
    <property type="entry name" value="TUMOR NECROSIS FACTOR RECEPTOR SUPERFAMILY MEMBER 14"/>
    <property type="match status" value="1"/>
</dbReference>
<evidence type="ECO:0000259" key="4">
    <source>
        <dbReference type="PROSITE" id="PS50050"/>
    </source>
</evidence>
<feature type="chain" id="PRO_5041277550" evidence="3">
    <location>
        <begin position="22"/>
        <end position="269"/>
    </location>
</feature>
<comment type="caution">
    <text evidence="1">Lacks conserved residue(s) required for the propagation of feature annotation.</text>
</comment>
<feature type="repeat" description="TNFR-Cys" evidence="1">
    <location>
        <begin position="57"/>
        <end position="99"/>
    </location>
</feature>
<dbReference type="AlphaFoldDB" id="A0AA35PBF0"/>
<dbReference type="GO" id="GO:0046642">
    <property type="term" value="P:negative regulation of alpha-beta T cell proliferation"/>
    <property type="evidence" value="ECO:0007669"/>
    <property type="project" value="TreeGrafter"/>
</dbReference>
<dbReference type="SUPFAM" id="SSF57586">
    <property type="entry name" value="TNF receptor-like"/>
    <property type="match status" value="2"/>
</dbReference>
<keyword evidence="2" id="KW-0812">Transmembrane</keyword>
<feature type="transmembrane region" description="Helical" evidence="2">
    <location>
        <begin position="194"/>
        <end position="218"/>
    </location>
</feature>
<dbReference type="PROSITE" id="PS50050">
    <property type="entry name" value="TNFR_NGFR_2"/>
    <property type="match status" value="2"/>
</dbReference>
<organism evidence="5 6">
    <name type="scientific">Podarcis lilfordi</name>
    <name type="common">Lilford's wall lizard</name>
    <dbReference type="NCBI Taxonomy" id="74358"/>
    <lineage>
        <taxon>Eukaryota</taxon>
        <taxon>Metazoa</taxon>
        <taxon>Chordata</taxon>
        <taxon>Craniata</taxon>
        <taxon>Vertebrata</taxon>
        <taxon>Euteleostomi</taxon>
        <taxon>Lepidosauria</taxon>
        <taxon>Squamata</taxon>
        <taxon>Bifurcata</taxon>
        <taxon>Unidentata</taxon>
        <taxon>Episquamata</taxon>
        <taxon>Laterata</taxon>
        <taxon>Lacertibaenia</taxon>
        <taxon>Lacertidae</taxon>
        <taxon>Podarcis</taxon>
    </lineage>
</organism>
<evidence type="ECO:0000313" key="5">
    <source>
        <dbReference type="EMBL" id="CAI5782786.1"/>
    </source>
</evidence>